<dbReference type="GO" id="GO:0018773">
    <property type="term" value="F:acetylpyruvate hydrolase activity"/>
    <property type="evidence" value="ECO:0007669"/>
    <property type="project" value="TreeGrafter"/>
</dbReference>
<dbReference type="Gene3D" id="3.90.850.10">
    <property type="entry name" value="Fumarylacetoacetase-like, C-terminal domain"/>
    <property type="match status" value="1"/>
</dbReference>
<comment type="caution">
    <text evidence="6">The sequence shown here is derived from an EMBL/GenBank/DDBJ whole genome shotgun (WGS) entry which is preliminary data.</text>
</comment>
<feature type="domain" description="Arf-GAP" evidence="5">
    <location>
        <begin position="67"/>
        <end position="117"/>
    </location>
</feature>
<dbReference type="InterPro" id="IPR011234">
    <property type="entry name" value="Fumarylacetoacetase-like_C"/>
</dbReference>
<dbReference type="AlphaFoldDB" id="A0A498K0J7"/>
<dbReference type="GO" id="GO:0003714">
    <property type="term" value="F:transcription corepressor activity"/>
    <property type="evidence" value="ECO:0007669"/>
    <property type="project" value="InterPro"/>
</dbReference>
<evidence type="ECO:0000313" key="7">
    <source>
        <dbReference type="Proteomes" id="UP000290289"/>
    </source>
</evidence>
<keyword evidence="7" id="KW-1185">Reference proteome</keyword>
<accession>A0A498K0J7</accession>
<dbReference type="GO" id="GO:0005096">
    <property type="term" value="F:GTPase activator activity"/>
    <property type="evidence" value="ECO:0007669"/>
    <property type="project" value="InterPro"/>
</dbReference>
<dbReference type="InterPro" id="IPR037278">
    <property type="entry name" value="ARFGAP/RecO"/>
</dbReference>
<evidence type="ECO:0000259" key="5">
    <source>
        <dbReference type="PROSITE" id="PS50115"/>
    </source>
</evidence>
<gene>
    <name evidence="6" type="ORF">DVH24_011206</name>
</gene>
<keyword evidence="3" id="KW-0862">Zinc</keyword>
<dbReference type="Gene3D" id="1.10.220.150">
    <property type="entry name" value="Arf GTPase activating protein"/>
    <property type="match status" value="1"/>
</dbReference>
<name>A0A498K0J7_MALDO</name>
<keyword evidence="3" id="KW-0863">Zinc-finger</keyword>
<dbReference type="PANTHER" id="PTHR11820">
    <property type="entry name" value="ACYLPYRUVASE"/>
    <property type="match status" value="1"/>
</dbReference>
<reference evidence="6 7" key="1">
    <citation type="submission" date="2018-10" db="EMBL/GenBank/DDBJ databases">
        <title>A high-quality apple genome assembly.</title>
        <authorList>
            <person name="Hu J."/>
        </authorList>
    </citation>
    <scope>NUCLEOTIDE SEQUENCE [LARGE SCALE GENOMIC DNA]</scope>
    <source>
        <strain evidence="7">cv. HFTH1</strain>
        <tissue evidence="6">Young leaf</tissue>
    </source>
</reference>
<evidence type="ECO:0000256" key="1">
    <source>
        <dbReference type="ARBA" id="ARBA00010211"/>
    </source>
</evidence>
<dbReference type="SUPFAM" id="SSF56529">
    <property type="entry name" value="FAH"/>
    <property type="match status" value="1"/>
</dbReference>
<dbReference type="GO" id="GO:0008270">
    <property type="term" value="F:zinc ion binding"/>
    <property type="evidence" value="ECO:0007669"/>
    <property type="project" value="UniProtKB-KW"/>
</dbReference>
<dbReference type="InterPro" id="IPR036663">
    <property type="entry name" value="Fumarylacetoacetase_C_sf"/>
</dbReference>
<sequence>MAKEEPFTKRANKEQKKPKWDSIVRSHKNPLAKVFGKLSAQLKTLLFYVGVGDSGVELGSDRAIPEDLPSRAPRLANMNLGIFICMQCSGIHSSLGVHISKFRFYFSLHYSDDLDAFVGEICHFGYMAPRAGCIYPIVCGVEAHQRGLTYDVELKCGSLFEKSLLCTIVDGIDLSGSVQVLICRSIGRPLYPTIFSGFYHETQILSWFLPYAHEVIPRGYSEQRVLKEGMFEDLSLANKQLRFVLRFLMVCFLLNRREMVWQLLNQLRVLVDECKRTFQEPVLFLKSTLSYLINGGTIEVPHPLLSLDHEVAVIISQKARNVPQSTAMDYVAGYALALDMTAREIQASAKIKSTEIRKRKRAKESYGDSRKMVQVSVGGENQTIEWAIQLTVALNIAKALDHCSSECRPLYHDLNAYMDHFDKVLSQISFPK</sequence>
<dbReference type="PANTHER" id="PTHR11820:SF7">
    <property type="entry name" value="ACYLPYRUVASE FAHD1, MITOCHONDRIAL"/>
    <property type="match status" value="1"/>
</dbReference>
<dbReference type="Pfam" id="PF01557">
    <property type="entry name" value="FAA_hydrolase"/>
    <property type="match status" value="1"/>
</dbReference>
<dbReference type="GO" id="GO:0006351">
    <property type="term" value="P:DNA-templated transcription"/>
    <property type="evidence" value="ECO:0007669"/>
    <property type="project" value="InterPro"/>
</dbReference>
<evidence type="ECO:0000256" key="3">
    <source>
        <dbReference type="PROSITE-ProRule" id="PRU00288"/>
    </source>
</evidence>
<keyword evidence="2" id="KW-0479">Metal-binding</keyword>
<dbReference type="PROSITE" id="PS50115">
    <property type="entry name" value="ARFGAP"/>
    <property type="match status" value="1"/>
</dbReference>
<dbReference type="EMBL" id="RDQH01000331">
    <property type="protein sequence ID" value="RXH98881.1"/>
    <property type="molecule type" value="Genomic_DNA"/>
</dbReference>
<dbReference type="STRING" id="3750.A0A498K0J7"/>
<protein>
    <recommendedName>
        <fullName evidence="5">Arf-GAP domain-containing protein</fullName>
    </recommendedName>
</protein>
<evidence type="ECO:0000313" key="6">
    <source>
        <dbReference type="EMBL" id="RXH98881.1"/>
    </source>
</evidence>
<dbReference type="SUPFAM" id="SSF57863">
    <property type="entry name" value="ArfGap/RecO-like zinc finger"/>
    <property type="match status" value="1"/>
</dbReference>
<evidence type="ECO:0000256" key="4">
    <source>
        <dbReference type="SAM" id="MobiDB-lite"/>
    </source>
</evidence>
<dbReference type="InterPro" id="IPR038508">
    <property type="entry name" value="ArfGAP_dom_sf"/>
</dbReference>
<evidence type="ECO:0000256" key="2">
    <source>
        <dbReference type="ARBA" id="ARBA00022723"/>
    </source>
</evidence>
<comment type="similarity">
    <text evidence="1">Belongs to the FAH family.</text>
</comment>
<proteinExistence type="inferred from homology"/>
<organism evidence="6 7">
    <name type="scientific">Malus domestica</name>
    <name type="common">Apple</name>
    <name type="synonym">Pyrus malus</name>
    <dbReference type="NCBI Taxonomy" id="3750"/>
    <lineage>
        <taxon>Eukaryota</taxon>
        <taxon>Viridiplantae</taxon>
        <taxon>Streptophyta</taxon>
        <taxon>Embryophyta</taxon>
        <taxon>Tracheophyta</taxon>
        <taxon>Spermatophyta</taxon>
        <taxon>Magnoliopsida</taxon>
        <taxon>eudicotyledons</taxon>
        <taxon>Gunneridae</taxon>
        <taxon>Pentapetalae</taxon>
        <taxon>rosids</taxon>
        <taxon>fabids</taxon>
        <taxon>Rosales</taxon>
        <taxon>Rosaceae</taxon>
        <taxon>Amygdaloideae</taxon>
        <taxon>Maleae</taxon>
        <taxon>Malus</taxon>
    </lineage>
</organism>
<dbReference type="InterPro" id="IPR001164">
    <property type="entry name" value="ArfGAP_dom"/>
</dbReference>
<dbReference type="Pfam" id="PF01412">
    <property type="entry name" value="ArfGap"/>
    <property type="match status" value="1"/>
</dbReference>
<dbReference type="Proteomes" id="UP000290289">
    <property type="component" value="Chromosome 5"/>
</dbReference>
<feature type="region of interest" description="Disordered" evidence="4">
    <location>
        <begin position="1"/>
        <end position="20"/>
    </location>
</feature>
<dbReference type="GO" id="GO:0005739">
    <property type="term" value="C:mitochondrion"/>
    <property type="evidence" value="ECO:0007669"/>
    <property type="project" value="TreeGrafter"/>
</dbReference>